<sequence>MKLINILVGLAAAAFTVAHPTTEYGPGIGGISNAIEARSGAAIPWEDCGWASERDTNKDPGVKLLRPAQCQKFTPPLHPAGVHGGFVHFTCECWFFRDDQCRNVIQPTKVYWPGDQTATFEYFGVEGVHYYICH</sequence>
<protein>
    <submittedName>
        <fullName evidence="2">Uncharacterized protein</fullName>
    </submittedName>
</protein>
<dbReference type="AlphaFoldDB" id="A0A6A5YXK7"/>
<keyword evidence="3" id="KW-1185">Reference proteome</keyword>
<evidence type="ECO:0000313" key="2">
    <source>
        <dbReference type="EMBL" id="KAF2110871.1"/>
    </source>
</evidence>
<reference evidence="2" key="1">
    <citation type="journal article" date="2020" name="Stud. Mycol.">
        <title>101 Dothideomycetes genomes: a test case for predicting lifestyles and emergence of pathogens.</title>
        <authorList>
            <person name="Haridas S."/>
            <person name="Albert R."/>
            <person name="Binder M."/>
            <person name="Bloem J."/>
            <person name="Labutti K."/>
            <person name="Salamov A."/>
            <person name="Andreopoulos B."/>
            <person name="Baker S."/>
            <person name="Barry K."/>
            <person name="Bills G."/>
            <person name="Bluhm B."/>
            <person name="Cannon C."/>
            <person name="Castanera R."/>
            <person name="Culley D."/>
            <person name="Daum C."/>
            <person name="Ezra D."/>
            <person name="Gonzalez J."/>
            <person name="Henrissat B."/>
            <person name="Kuo A."/>
            <person name="Liang C."/>
            <person name="Lipzen A."/>
            <person name="Lutzoni F."/>
            <person name="Magnuson J."/>
            <person name="Mondo S."/>
            <person name="Nolan M."/>
            <person name="Ohm R."/>
            <person name="Pangilinan J."/>
            <person name="Park H.-J."/>
            <person name="Ramirez L."/>
            <person name="Alfaro M."/>
            <person name="Sun H."/>
            <person name="Tritt A."/>
            <person name="Yoshinaga Y."/>
            <person name="Zwiers L.-H."/>
            <person name="Turgeon B."/>
            <person name="Goodwin S."/>
            <person name="Spatafora J."/>
            <person name="Crous P."/>
            <person name="Grigoriev I."/>
        </authorList>
    </citation>
    <scope>NUCLEOTIDE SEQUENCE</scope>
    <source>
        <strain evidence="2">CBS 627.86</strain>
    </source>
</reference>
<feature type="chain" id="PRO_5025637920" evidence="1">
    <location>
        <begin position="19"/>
        <end position="134"/>
    </location>
</feature>
<dbReference type="EMBL" id="ML977336">
    <property type="protein sequence ID" value="KAF2110871.1"/>
    <property type="molecule type" value="Genomic_DNA"/>
</dbReference>
<name>A0A6A5YXK7_9PLEO</name>
<proteinExistence type="predicted"/>
<feature type="signal peptide" evidence="1">
    <location>
        <begin position="1"/>
        <end position="18"/>
    </location>
</feature>
<gene>
    <name evidence="2" type="ORF">BDV96DRAFT_650482</name>
</gene>
<organism evidence="2 3">
    <name type="scientific">Lophiotrema nucula</name>
    <dbReference type="NCBI Taxonomy" id="690887"/>
    <lineage>
        <taxon>Eukaryota</taxon>
        <taxon>Fungi</taxon>
        <taxon>Dikarya</taxon>
        <taxon>Ascomycota</taxon>
        <taxon>Pezizomycotina</taxon>
        <taxon>Dothideomycetes</taxon>
        <taxon>Pleosporomycetidae</taxon>
        <taxon>Pleosporales</taxon>
        <taxon>Lophiotremataceae</taxon>
        <taxon>Lophiotrema</taxon>
    </lineage>
</organism>
<dbReference type="Proteomes" id="UP000799770">
    <property type="component" value="Unassembled WGS sequence"/>
</dbReference>
<accession>A0A6A5YXK7</accession>
<evidence type="ECO:0000313" key="3">
    <source>
        <dbReference type="Proteomes" id="UP000799770"/>
    </source>
</evidence>
<keyword evidence="1" id="KW-0732">Signal</keyword>
<evidence type="ECO:0000256" key="1">
    <source>
        <dbReference type="SAM" id="SignalP"/>
    </source>
</evidence>